<dbReference type="InterPro" id="IPR000571">
    <property type="entry name" value="Znf_CCCH"/>
</dbReference>
<dbReference type="Pfam" id="PF00642">
    <property type="entry name" value="zf-CCCH"/>
    <property type="match status" value="2"/>
</dbReference>
<evidence type="ECO:0000256" key="2">
    <source>
        <dbReference type="ARBA" id="ARBA00022737"/>
    </source>
</evidence>
<dbReference type="SUPFAM" id="SSF90229">
    <property type="entry name" value="CCCH zinc finger"/>
    <property type="match status" value="2"/>
</dbReference>
<dbReference type="GO" id="GO:0003729">
    <property type="term" value="F:mRNA binding"/>
    <property type="evidence" value="ECO:0007669"/>
    <property type="project" value="InterPro"/>
</dbReference>
<accession>A0AAV2AX92</accession>
<evidence type="ECO:0000256" key="5">
    <source>
        <dbReference type="PROSITE-ProRule" id="PRU00723"/>
    </source>
</evidence>
<feature type="compositionally biased region" description="Basic and acidic residues" evidence="6">
    <location>
        <begin position="16"/>
        <end position="26"/>
    </location>
</feature>
<comment type="caution">
    <text evidence="8">The sequence shown here is derived from an EMBL/GenBank/DDBJ whole genome shotgun (WGS) entry which is preliminary data.</text>
</comment>
<keyword evidence="4 5" id="KW-0862">Zinc</keyword>
<protein>
    <recommendedName>
        <fullName evidence="7">C3H1-type domain-containing protein</fullName>
    </recommendedName>
</protein>
<dbReference type="SMART" id="SM00356">
    <property type="entry name" value="ZnF_C3H1"/>
    <property type="match status" value="2"/>
</dbReference>
<keyword evidence="3 5" id="KW-0863">Zinc-finger</keyword>
<evidence type="ECO:0000256" key="4">
    <source>
        <dbReference type="ARBA" id="ARBA00022833"/>
    </source>
</evidence>
<organism evidence="8 9">
    <name type="scientific">Larinioides sclopetarius</name>
    <dbReference type="NCBI Taxonomy" id="280406"/>
    <lineage>
        <taxon>Eukaryota</taxon>
        <taxon>Metazoa</taxon>
        <taxon>Ecdysozoa</taxon>
        <taxon>Arthropoda</taxon>
        <taxon>Chelicerata</taxon>
        <taxon>Arachnida</taxon>
        <taxon>Araneae</taxon>
        <taxon>Araneomorphae</taxon>
        <taxon>Entelegynae</taxon>
        <taxon>Araneoidea</taxon>
        <taxon>Araneidae</taxon>
        <taxon>Larinioides</taxon>
    </lineage>
</organism>
<dbReference type="InterPro" id="IPR045877">
    <property type="entry name" value="ZFP36-like"/>
</dbReference>
<sequence>MNPNQEQSCFSNSNNDEDKAESKDYDNALIPRAEVLKDSWPLIRLVGESQSSPHLYSPQLLTSQSSRFVTHAVDDHCPPIYQFKESKHQLSAHSSDGNNWDLNHMPQRRPQYIENSEKKISFPAWSHSKDLSDEQTANFSCPAQSQEYTFFPSQHQEVIQLDTSRMPQGNIQYIENPGANFSISQWPCYNDVHPQQINNFSDPAQSLESKFFPPLQQNSVCRKRLPCFINITNKTKTVSPTLSSQPGSDMHWTDSDIKQTRKQQSLIDPSTINTMAGFPMCSSDSDVNQASKMPVNIFPGSENSFQIFGKSVTSTPDQSSSCTEKLPCSFNVANRVQIDSPMVSEASSLEHCISSNVAKNNKHANYFLMKTIEAGTPIPVTDPNSNQAKNLQQSMNFSMLTSQASSIYTYPTMITSRASSTYPTMVTSQASFTYPTIITSQASSTYPAMITSQASFTYPTMITSQASSTYPAMITSQASFTYPTMITSQASCTYPAMITCQASSTYPTMITSQACSPIHLINPNINRTINNFQPISLKGILYKTELCKRFLRGHCEFGDQCEFAHGHDDLRDVTKHPLYKKKVCIKFFKYGYCRVSDKCVFIHVPNPNFTQSYDLGSDGETSPLSSYSSPPPNRNPLNSGTYLKTGS</sequence>
<evidence type="ECO:0000256" key="6">
    <source>
        <dbReference type="SAM" id="MobiDB-lite"/>
    </source>
</evidence>
<dbReference type="PANTHER" id="PTHR12547">
    <property type="entry name" value="CCCH ZINC FINGER/TIS11-RELATED"/>
    <property type="match status" value="1"/>
</dbReference>
<dbReference type="PANTHER" id="PTHR12547:SF18">
    <property type="entry name" value="PROTEIN TIS11"/>
    <property type="match status" value="1"/>
</dbReference>
<dbReference type="Proteomes" id="UP001497382">
    <property type="component" value="Unassembled WGS sequence"/>
</dbReference>
<dbReference type="Gene3D" id="4.10.1000.10">
    <property type="entry name" value="Zinc finger, CCCH-type"/>
    <property type="match status" value="1"/>
</dbReference>
<feature type="zinc finger region" description="C3H1-type" evidence="5">
    <location>
        <begin position="578"/>
        <end position="606"/>
    </location>
</feature>
<keyword evidence="9" id="KW-1185">Reference proteome</keyword>
<reference evidence="8 9" key="1">
    <citation type="submission" date="2024-04" db="EMBL/GenBank/DDBJ databases">
        <authorList>
            <person name="Rising A."/>
            <person name="Reimegard J."/>
            <person name="Sonavane S."/>
            <person name="Akerstrom W."/>
            <person name="Nylinder S."/>
            <person name="Hedman E."/>
            <person name="Kallberg Y."/>
        </authorList>
    </citation>
    <scope>NUCLEOTIDE SEQUENCE [LARGE SCALE GENOMIC DNA]</scope>
</reference>
<dbReference type="InterPro" id="IPR036855">
    <property type="entry name" value="Znf_CCCH_sf"/>
</dbReference>
<feature type="domain" description="C3H1-type" evidence="7">
    <location>
        <begin position="578"/>
        <end position="606"/>
    </location>
</feature>
<evidence type="ECO:0000259" key="7">
    <source>
        <dbReference type="PROSITE" id="PS50103"/>
    </source>
</evidence>
<gene>
    <name evidence="8" type="ORF">LARSCL_LOCUS14855</name>
</gene>
<evidence type="ECO:0000256" key="3">
    <source>
        <dbReference type="ARBA" id="ARBA00022771"/>
    </source>
</evidence>
<feature type="zinc finger region" description="C3H1-type" evidence="5">
    <location>
        <begin position="541"/>
        <end position="568"/>
    </location>
</feature>
<dbReference type="Gene3D" id="6.10.250.3220">
    <property type="match status" value="1"/>
</dbReference>
<proteinExistence type="predicted"/>
<evidence type="ECO:0000313" key="9">
    <source>
        <dbReference type="Proteomes" id="UP001497382"/>
    </source>
</evidence>
<feature type="domain" description="C3H1-type" evidence="7">
    <location>
        <begin position="541"/>
        <end position="568"/>
    </location>
</feature>
<feature type="region of interest" description="Disordered" evidence="6">
    <location>
        <begin position="615"/>
        <end position="647"/>
    </location>
</feature>
<keyword evidence="1 5" id="KW-0479">Metal-binding</keyword>
<feature type="compositionally biased region" description="Polar residues" evidence="6">
    <location>
        <begin position="1"/>
        <end position="14"/>
    </location>
</feature>
<dbReference type="EMBL" id="CAXIEN010000218">
    <property type="protein sequence ID" value="CAL1287493.1"/>
    <property type="molecule type" value="Genomic_DNA"/>
</dbReference>
<dbReference type="GO" id="GO:0008270">
    <property type="term" value="F:zinc ion binding"/>
    <property type="evidence" value="ECO:0007669"/>
    <property type="project" value="UniProtKB-KW"/>
</dbReference>
<name>A0AAV2AX92_9ARAC</name>
<dbReference type="PROSITE" id="PS50103">
    <property type="entry name" value="ZF_C3H1"/>
    <property type="match status" value="2"/>
</dbReference>
<evidence type="ECO:0000256" key="1">
    <source>
        <dbReference type="ARBA" id="ARBA00022723"/>
    </source>
</evidence>
<feature type="region of interest" description="Disordered" evidence="6">
    <location>
        <begin position="1"/>
        <end position="26"/>
    </location>
</feature>
<dbReference type="AlphaFoldDB" id="A0AAV2AX92"/>
<keyword evidence="2" id="KW-0677">Repeat</keyword>
<evidence type="ECO:0000313" key="8">
    <source>
        <dbReference type="EMBL" id="CAL1287493.1"/>
    </source>
</evidence>